<evidence type="ECO:0000259" key="2">
    <source>
        <dbReference type="Pfam" id="PF21028"/>
    </source>
</evidence>
<dbReference type="InterPro" id="IPR048342">
    <property type="entry name" value="DUF1285_C"/>
</dbReference>
<dbReference type="AlphaFoldDB" id="A0A4R3IAM7"/>
<dbReference type="RefSeq" id="WP_132700464.1">
    <property type="nucleotide sequence ID" value="NZ_SLZR01000003.1"/>
</dbReference>
<dbReference type="Gene3D" id="2.30.270.10">
    <property type="entry name" value="duf1285 protein"/>
    <property type="match status" value="1"/>
</dbReference>
<sequence>MTALDEIVKAISSAKLPPVEQWNPAHCGTIDIKILRDGSWLHEGQAINRQAMVRMFSNILVFEGGEYFLVTPVEKMKIAVESTPFVIVDEELVDGAWVLTNNLGDKQLLDAHHPLSIENDDCPVVTWRSNLLARVSSNVMYRLQTFALSHNGLEGDQLWLTSGKSRFLLGRL</sequence>
<feature type="domain" description="DUF1285" evidence="1">
    <location>
        <begin position="17"/>
        <end position="81"/>
    </location>
</feature>
<evidence type="ECO:0000313" key="3">
    <source>
        <dbReference type="EMBL" id="TCS42549.1"/>
    </source>
</evidence>
<feature type="domain" description="DUF1285" evidence="2">
    <location>
        <begin position="84"/>
        <end position="169"/>
    </location>
</feature>
<evidence type="ECO:0008006" key="5">
    <source>
        <dbReference type="Google" id="ProtNLM"/>
    </source>
</evidence>
<protein>
    <recommendedName>
        <fullName evidence="5">DUF1285 domain-containing protein</fullName>
    </recommendedName>
</protein>
<dbReference type="OrthoDB" id="3078366at2"/>
<dbReference type="Pfam" id="PF06938">
    <property type="entry name" value="DUF1285_N"/>
    <property type="match status" value="1"/>
</dbReference>
<evidence type="ECO:0000313" key="4">
    <source>
        <dbReference type="Proteomes" id="UP000295793"/>
    </source>
</evidence>
<name>A0A4R3IAM7_9GAMM</name>
<accession>A0A4R3IAM7</accession>
<evidence type="ECO:0000259" key="1">
    <source>
        <dbReference type="Pfam" id="PF06938"/>
    </source>
</evidence>
<proteinExistence type="predicted"/>
<comment type="caution">
    <text evidence="3">The sequence shown here is derived from an EMBL/GenBank/DDBJ whole genome shotgun (WGS) entry which is preliminary data.</text>
</comment>
<dbReference type="EMBL" id="SLZR01000003">
    <property type="protein sequence ID" value="TCS42549.1"/>
    <property type="molecule type" value="Genomic_DNA"/>
</dbReference>
<dbReference type="Gene3D" id="3.10.540.10">
    <property type="entry name" value="duf1285 like domain"/>
    <property type="match status" value="1"/>
</dbReference>
<keyword evidence="4" id="KW-1185">Reference proteome</keyword>
<dbReference type="Pfam" id="PF21028">
    <property type="entry name" value="DUF1285_C"/>
    <property type="match status" value="1"/>
</dbReference>
<gene>
    <name evidence="3" type="ORF">BCF53_103210</name>
</gene>
<dbReference type="Proteomes" id="UP000295793">
    <property type="component" value="Unassembled WGS sequence"/>
</dbReference>
<dbReference type="InterPro" id="IPR023361">
    <property type="entry name" value="DUF1285_beta_roll_sf"/>
</dbReference>
<organism evidence="3 4">
    <name type="scientific">Reinekea marinisedimentorum</name>
    <dbReference type="NCBI Taxonomy" id="230495"/>
    <lineage>
        <taxon>Bacteria</taxon>
        <taxon>Pseudomonadati</taxon>
        <taxon>Pseudomonadota</taxon>
        <taxon>Gammaproteobacteria</taxon>
        <taxon>Oceanospirillales</taxon>
        <taxon>Saccharospirillaceae</taxon>
        <taxon>Reinekea</taxon>
    </lineage>
</organism>
<dbReference type="InterPro" id="IPR048341">
    <property type="entry name" value="DUF1285_N"/>
</dbReference>
<reference evidence="3 4" key="1">
    <citation type="submission" date="2019-03" db="EMBL/GenBank/DDBJ databases">
        <title>Genomic Encyclopedia of Archaeal and Bacterial Type Strains, Phase II (KMG-II): from individual species to whole genera.</title>
        <authorList>
            <person name="Goeker M."/>
        </authorList>
    </citation>
    <scope>NUCLEOTIDE SEQUENCE [LARGE SCALE GENOMIC DNA]</scope>
    <source>
        <strain evidence="3 4">DSM 15388</strain>
    </source>
</reference>